<comment type="pathway">
    <text evidence="1 8 13">Porphyrin-containing compound metabolism; protoporphyrin-IX biosynthesis; 5-aminolevulinate from L-glutamyl-tRNA(Glu): step 1/2.</text>
</comment>
<dbReference type="CDD" id="cd05213">
    <property type="entry name" value="NAD_bind_Glutamyl_tRNA_reduct"/>
    <property type="match status" value="1"/>
</dbReference>
<keyword evidence="5 8" id="KW-0560">Oxidoreductase</keyword>
<organism evidence="17 18">
    <name type="scientific">Candidatus Methanoplasma termitum</name>
    <dbReference type="NCBI Taxonomy" id="1577791"/>
    <lineage>
        <taxon>Archaea</taxon>
        <taxon>Methanobacteriati</taxon>
        <taxon>Thermoplasmatota</taxon>
        <taxon>Thermoplasmata</taxon>
        <taxon>Methanomassiliicoccales</taxon>
        <taxon>Methanomassiliicoccaceae</taxon>
        <taxon>Candidatus Methanoplasma</taxon>
    </lineage>
</organism>
<evidence type="ECO:0000256" key="10">
    <source>
        <dbReference type="PIRSR" id="PIRSR000445-2"/>
    </source>
</evidence>
<evidence type="ECO:0000256" key="9">
    <source>
        <dbReference type="PIRSR" id="PIRSR000445-1"/>
    </source>
</evidence>
<proteinExistence type="inferred from homology"/>
<evidence type="ECO:0000256" key="6">
    <source>
        <dbReference type="ARBA" id="ARBA00023244"/>
    </source>
</evidence>
<dbReference type="STRING" id="1577791.Mpt1_c07070"/>
<comment type="subunit">
    <text evidence="8">Homodimer.</text>
</comment>
<dbReference type="Gene3D" id="3.40.50.720">
    <property type="entry name" value="NAD(P)-binding Rossmann-like Domain"/>
    <property type="match status" value="1"/>
</dbReference>
<keyword evidence="6 8" id="KW-0627">Porphyrin biosynthesis</keyword>
<dbReference type="Pfam" id="PF01488">
    <property type="entry name" value="Shikimate_DH"/>
    <property type="match status" value="1"/>
</dbReference>
<dbReference type="GeneID" id="24818373"/>
<feature type="binding site" evidence="8 10">
    <location>
        <position position="104"/>
    </location>
    <ligand>
        <name>substrate</name>
    </ligand>
</feature>
<comment type="similarity">
    <text evidence="2 8 13">Belongs to the glutamyl-tRNA reductase family.</text>
</comment>
<comment type="domain">
    <text evidence="8">Possesses an unusual extended V-shaped dimeric structure with each monomer consisting of three distinct domains arranged along a curved 'spinal' alpha-helix. The N-terminal catalytic domain specifically recognizes the glutamate moiety of the substrate. The second domain is the NADPH-binding domain, and the third C-terminal domain is responsible for dimerization.</text>
</comment>
<evidence type="ECO:0000259" key="16">
    <source>
        <dbReference type="Pfam" id="PF05201"/>
    </source>
</evidence>
<evidence type="ECO:0000256" key="3">
    <source>
        <dbReference type="ARBA" id="ARBA00012970"/>
    </source>
</evidence>
<dbReference type="EMBL" id="CP010070">
    <property type="protein sequence ID" value="AIZ56591.1"/>
    <property type="molecule type" value="Genomic_DNA"/>
</dbReference>
<dbReference type="EC" id="1.2.1.70" evidence="3 8"/>
<sequence>MIISLHVTHSCAGVEAMSNIAQVMESNIPKYLVSTTRENEYVMLKTCNRFEIYVGTDNVETVRKELESFVQNTVPRSKEQNIPFILQGKESIRHLFRVSCGLDSLIVGEDQIQGQVRDAYVRAKVEGHVSKYLSKLFDRALALGKRVRAKTRISDCSLSVGSAAVELAEKRVGGLKDKTITIIGAGSVATTIAKALMDKGTSAIFLSSRTFNRASELAIMTGGTAFSLDYLPSAIADSDVMFVATKAPHPLIFPETIRSAGNRRRPLLIVDVSVPKNVDSSVGEIPGISLESMDGLQGVAAENMMKRMSEITEAERIVSEEIAKMDVDHLTEKADNIIGEISRKAAAIREEELLRAKKRAVTADIDEVFEDMSRAIVSKLLFDAYEQLRNSSVNGEYDIIDAAKYLFGLEVK</sequence>
<keyword evidence="18" id="KW-1185">Reference proteome</keyword>
<evidence type="ECO:0000256" key="4">
    <source>
        <dbReference type="ARBA" id="ARBA00022857"/>
    </source>
</evidence>
<dbReference type="HAMAP" id="MF_00087">
    <property type="entry name" value="Glu_tRNA_reductase"/>
    <property type="match status" value="1"/>
</dbReference>
<dbReference type="InterPro" id="IPR000343">
    <property type="entry name" value="4pyrrol_synth_GluRdtase"/>
</dbReference>
<dbReference type="InterPro" id="IPR036453">
    <property type="entry name" value="GluRdtase_dimer_dom_sf"/>
</dbReference>
<dbReference type="SUPFAM" id="SSF69742">
    <property type="entry name" value="Glutamyl tRNA-reductase catalytic, N-terminal domain"/>
    <property type="match status" value="1"/>
</dbReference>
<dbReference type="GO" id="GO:0008883">
    <property type="term" value="F:glutamyl-tRNA reductase activity"/>
    <property type="evidence" value="ECO:0007669"/>
    <property type="project" value="UniProtKB-UniRule"/>
</dbReference>
<dbReference type="InterPro" id="IPR015896">
    <property type="entry name" value="4pyrrol_synth_GluRdtase_dimer"/>
</dbReference>
<dbReference type="Gene3D" id="3.30.460.30">
    <property type="entry name" value="Glutamyl-tRNA reductase, N-terminal domain"/>
    <property type="match status" value="1"/>
</dbReference>
<dbReference type="InterPro" id="IPR006151">
    <property type="entry name" value="Shikm_DH/Glu-tRNA_Rdtase"/>
</dbReference>
<dbReference type="InterPro" id="IPR036291">
    <property type="entry name" value="NAD(P)-bd_dom_sf"/>
</dbReference>
<evidence type="ECO:0000259" key="14">
    <source>
        <dbReference type="Pfam" id="PF00745"/>
    </source>
</evidence>
<comment type="function">
    <text evidence="8">Catalyzes the NADPH-dependent reduction of glutamyl-tRNA(Glu) to glutamate 1-semialdehyde (GSA).</text>
</comment>
<dbReference type="RefSeq" id="WP_048112192.1">
    <property type="nucleotide sequence ID" value="NZ_CP010070.1"/>
</dbReference>
<evidence type="ECO:0000256" key="2">
    <source>
        <dbReference type="ARBA" id="ARBA00005916"/>
    </source>
</evidence>
<evidence type="ECO:0000256" key="12">
    <source>
        <dbReference type="PIRSR" id="PIRSR000445-4"/>
    </source>
</evidence>
<dbReference type="Pfam" id="PF00745">
    <property type="entry name" value="GlutR_dimer"/>
    <property type="match status" value="1"/>
</dbReference>
<keyword evidence="4 8" id="KW-0521">NADP</keyword>
<feature type="binding site" evidence="8 10">
    <location>
        <begin position="46"/>
        <end position="49"/>
    </location>
    <ligand>
        <name>substrate</name>
    </ligand>
</feature>
<gene>
    <name evidence="8 17" type="primary">hemA</name>
    <name evidence="17" type="ORF">Mpt1_c07070</name>
</gene>
<dbReference type="PROSITE" id="PS00747">
    <property type="entry name" value="GLUTR"/>
    <property type="match status" value="1"/>
</dbReference>
<dbReference type="UniPathway" id="UPA00251">
    <property type="reaction ID" value="UER00316"/>
</dbReference>
<feature type="domain" description="Glutamyl-tRNA reductase N-terminal" evidence="16">
    <location>
        <begin position="7"/>
        <end position="151"/>
    </location>
</feature>
<dbReference type="InterPro" id="IPR015895">
    <property type="entry name" value="4pyrrol_synth_GluRdtase_N"/>
</dbReference>
<dbReference type="FunFam" id="3.40.50.720:FF:000031">
    <property type="entry name" value="Glutamyl-tRNA reductase"/>
    <property type="match status" value="1"/>
</dbReference>
<dbReference type="GO" id="GO:0050661">
    <property type="term" value="F:NADP binding"/>
    <property type="evidence" value="ECO:0007669"/>
    <property type="project" value="InterPro"/>
</dbReference>
<comment type="catalytic activity">
    <reaction evidence="7 8 13">
        <text>(S)-4-amino-5-oxopentanoate + tRNA(Glu) + NADP(+) = L-glutamyl-tRNA(Glu) + NADPH + H(+)</text>
        <dbReference type="Rhea" id="RHEA:12344"/>
        <dbReference type="Rhea" id="RHEA-COMP:9663"/>
        <dbReference type="Rhea" id="RHEA-COMP:9680"/>
        <dbReference type="ChEBI" id="CHEBI:15378"/>
        <dbReference type="ChEBI" id="CHEBI:57501"/>
        <dbReference type="ChEBI" id="CHEBI:57783"/>
        <dbReference type="ChEBI" id="CHEBI:58349"/>
        <dbReference type="ChEBI" id="CHEBI:78442"/>
        <dbReference type="ChEBI" id="CHEBI:78520"/>
        <dbReference type="EC" id="1.2.1.70"/>
    </reaction>
</comment>
<dbReference type="PIRSF" id="PIRSF000445">
    <property type="entry name" value="4pyrrol_synth_GluRdtase"/>
    <property type="match status" value="1"/>
</dbReference>
<dbReference type="FunFam" id="3.30.460.30:FF:000001">
    <property type="entry name" value="Glutamyl-tRNA reductase"/>
    <property type="match status" value="1"/>
</dbReference>
<evidence type="ECO:0000256" key="7">
    <source>
        <dbReference type="ARBA" id="ARBA00047464"/>
    </source>
</evidence>
<dbReference type="OrthoDB" id="4562at2157"/>
<feature type="binding site" evidence="8 11">
    <location>
        <begin position="184"/>
        <end position="189"/>
    </location>
    <ligand>
        <name>NADP(+)</name>
        <dbReference type="ChEBI" id="CHEBI:58349"/>
    </ligand>
</feature>
<accession>A0A0A7LGJ8</accession>
<comment type="miscellaneous">
    <text evidence="8">During catalysis, the active site Cys acts as a nucleophile attacking the alpha-carbonyl group of tRNA-bound glutamate with the formation of a thioester intermediate between enzyme and glutamate, and the concomitant release of tRNA(Glu). The thioester intermediate is finally reduced by direct hydride transfer from NADPH, to form the product GSA.</text>
</comment>
<dbReference type="GO" id="GO:0019353">
    <property type="term" value="P:protoporphyrinogen IX biosynthetic process from glutamate"/>
    <property type="evidence" value="ECO:0007669"/>
    <property type="project" value="TreeGrafter"/>
</dbReference>
<feature type="domain" description="Tetrapyrrole biosynthesis glutamyl-tRNA reductase dimerisation" evidence="14">
    <location>
        <begin position="313"/>
        <end position="409"/>
    </location>
</feature>
<feature type="binding site" evidence="8 10">
    <location>
        <begin position="109"/>
        <end position="111"/>
    </location>
    <ligand>
        <name>substrate</name>
    </ligand>
</feature>
<dbReference type="HOGENOM" id="CLU_035113_0_0_2"/>
<evidence type="ECO:0000256" key="5">
    <source>
        <dbReference type="ARBA" id="ARBA00023002"/>
    </source>
</evidence>
<feature type="site" description="Important for activity" evidence="8 12">
    <location>
        <position position="94"/>
    </location>
</feature>
<evidence type="ECO:0000259" key="15">
    <source>
        <dbReference type="Pfam" id="PF01488"/>
    </source>
</evidence>
<reference evidence="17 18" key="1">
    <citation type="journal article" date="2014" name="Appl. Environ. Microbiol.">
        <title>Comparative Genome Analysis of 'Candidatus Methanoplasma termitum' Indicates a New Mode of Energy Metabolism in the Seventh Order of Methanogens.</title>
        <authorList>
            <person name="Lang K."/>
            <person name="Schuldes J."/>
            <person name="Klingl A."/>
            <person name="Poehlein A."/>
            <person name="Daniel R."/>
            <person name="Brune A."/>
        </authorList>
    </citation>
    <scope>NUCLEOTIDE SEQUENCE [LARGE SCALE GENOMIC DNA]</scope>
    <source>
        <strain evidence="18">Mpt1</strain>
    </source>
</reference>
<feature type="active site" description="Nucleophile" evidence="8 9">
    <location>
        <position position="47"/>
    </location>
</feature>
<evidence type="ECO:0000313" key="18">
    <source>
        <dbReference type="Proteomes" id="UP000030787"/>
    </source>
</evidence>
<dbReference type="PANTHER" id="PTHR43013">
    <property type="entry name" value="GLUTAMYL-TRNA REDUCTASE"/>
    <property type="match status" value="1"/>
</dbReference>
<protein>
    <recommendedName>
        <fullName evidence="3 8">Glutamyl-tRNA reductase</fullName>
        <shortName evidence="8">GluTR</shortName>
        <ecNumber evidence="3 8">1.2.1.70</ecNumber>
    </recommendedName>
</protein>
<dbReference type="KEGG" id="mear:Mpt1_c07070"/>
<dbReference type="Proteomes" id="UP000030787">
    <property type="component" value="Chromosome"/>
</dbReference>
<dbReference type="SUPFAM" id="SSF69075">
    <property type="entry name" value="Glutamyl tRNA-reductase dimerization domain"/>
    <property type="match status" value="1"/>
</dbReference>
<evidence type="ECO:0000313" key="17">
    <source>
        <dbReference type="EMBL" id="AIZ56591.1"/>
    </source>
</evidence>
<evidence type="ECO:0000256" key="13">
    <source>
        <dbReference type="RuleBase" id="RU000584"/>
    </source>
</evidence>
<name>A0A0A7LGJ8_9ARCH</name>
<feature type="domain" description="Quinate/shikimate 5-dehydrogenase/glutamyl-tRNA reductase" evidence="15">
    <location>
        <begin position="166"/>
        <end position="299"/>
    </location>
</feature>
<evidence type="ECO:0000256" key="1">
    <source>
        <dbReference type="ARBA" id="ARBA00005059"/>
    </source>
</evidence>
<evidence type="ECO:0000256" key="8">
    <source>
        <dbReference type="HAMAP-Rule" id="MF_00087"/>
    </source>
</evidence>
<dbReference type="NCBIfam" id="TIGR01035">
    <property type="entry name" value="hemA"/>
    <property type="match status" value="1"/>
</dbReference>
<dbReference type="SUPFAM" id="SSF51735">
    <property type="entry name" value="NAD(P)-binding Rossmann-fold domains"/>
    <property type="match status" value="1"/>
</dbReference>
<dbReference type="InterPro" id="IPR018214">
    <property type="entry name" value="GluRdtase_CS"/>
</dbReference>
<dbReference type="InterPro" id="IPR036343">
    <property type="entry name" value="GluRdtase_N_sf"/>
</dbReference>
<dbReference type="PANTHER" id="PTHR43013:SF1">
    <property type="entry name" value="GLUTAMYL-TRNA REDUCTASE"/>
    <property type="match status" value="1"/>
</dbReference>
<dbReference type="Pfam" id="PF05201">
    <property type="entry name" value="GlutR_N"/>
    <property type="match status" value="1"/>
</dbReference>
<evidence type="ECO:0000256" key="11">
    <source>
        <dbReference type="PIRSR" id="PIRSR000445-3"/>
    </source>
</evidence>
<dbReference type="AlphaFoldDB" id="A0A0A7LGJ8"/>
<feature type="binding site" evidence="8 10">
    <location>
        <position position="115"/>
    </location>
    <ligand>
        <name>substrate</name>
    </ligand>
</feature>